<dbReference type="CDD" id="cd06173">
    <property type="entry name" value="MFS_MefA_like"/>
    <property type="match status" value="1"/>
</dbReference>
<evidence type="ECO:0000256" key="3">
    <source>
        <dbReference type="ARBA" id="ARBA00022475"/>
    </source>
</evidence>
<name>A0A2N5NEK2_MEDGN</name>
<protein>
    <recommendedName>
        <fullName evidence="10">MFS transporter</fullName>
    </recommendedName>
</protein>
<keyword evidence="2" id="KW-0813">Transport</keyword>
<keyword evidence="5 7" id="KW-1133">Transmembrane helix</keyword>
<evidence type="ECO:0000256" key="1">
    <source>
        <dbReference type="ARBA" id="ARBA00004651"/>
    </source>
</evidence>
<proteinExistence type="predicted"/>
<feature type="transmembrane region" description="Helical" evidence="7">
    <location>
        <begin position="378"/>
        <end position="396"/>
    </location>
</feature>
<dbReference type="SUPFAM" id="SSF103473">
    <property type="entry name" value="MFS general substrate transporter"/>
    <property type="match status" value="1"/>
</dbReference>
<dbReference type="Pfam" id="PF05977">
    <property type="entry name" value="MFS_3"/>
    <property type="match status" value="1"/>
</dbReference>
<evidence type="ECO:0000313" key="8">
    <source>
        <dbReference type="EMBL" id="PLT52625.1"/>
    </source>
</evidence>
<evidence type="ECO:0000313" key="9">
    <source>
        <dbReference type="Proteomes" id="UP000234849"/>
    </source>
</evidence>
<dbReference type="Proteomes" id="UP000234849">
    <property type="component" value="Unassembled WGS sequence"/>
</dbReference>
<feature type="transmembrane region" description="Helical" evidence="7">
    <location>
        <begin position="43"/>
        <end position="64"/>
    </location>
</feature>
<comment type="subcellular location">
    <subcellularLocation>
        <location evidence="1">Cell membrane</location>
        <topology evidence="1">Multi-pass membrane protein</topology>
    </subcellularLocation>
</comment>
<evidence type="ECO:0008006" key="10">
    <source>
        <dbReference type="Google" id="ProtNLM"/>
    </source>
</evidence>
<dbReference type="EMBL" id="NIHM01000028">
    <property type="protein sequence ID" value="PLT52625.1"/>
    <property type="molecule type" value="Genomic_DNA"/>
</dbReference>
<evidence type="ECO:0000256" key="7">
    <source>
        <dbReference type="SAM" id="Phobius"/>
    </source>
</evidence>
<dbReference type="InterPro" id="IPR010290">
    <property type="entry name" value="TM_effector"/>
</dbReference>
<reference evidence="8 9" key="1">
    <citation type="journal article" date="2017" name="Genome Med.">
        <title>A novel Ruminococcus gnavus clade enriched in inflammatory bowel disease patients.</title>
        <authorList>
            <person name="Hall A.B."/>
            <person name="Yassour M."/>
            <person name="Sauk J."/>
            <person name="Garner A."/>
            <person name="Jiang X."/>
            <person name="Arthur T."/>
            <person name="Lagoudas G.K."/>
            <person name="Vatanen T."/>
            <person name="Fornelos N."/>
            <person name="Wilson R."/>
            <person name="Bertha M."/>
            <person name="Cohen M."/>
            <person name="Garber J."/>
            <person name="Khalili H."/>
            <person name="Gevers D."/>
            <person name="Ananthakrishnan A.N."/>
            <person name="Kugathasan S."/>
            <person name="Lander E.S."/>
            <person name="Blainey P."/>
            <person name="Vlamakis H."/>
            <person name="Xavier R.J."/>
            <person name="Huttenhower C."/>
        </authorList>
    </citation>
    <scope>NUCLEOTIDE SEQUENCE [LARGE SCALE GENOMIC DNA]</scope>
    <source>
        <strain evidence="8 9">RJX1118</strain>
    </source>
</reference>
<evidence type="ECO:0000256" key="6">
    <source>
        <dbReference type="ARBA" id="ARBA00023136"/>
    </source>
</evidence>
<organism evidence="8 9">
    <name type="scientific">Mediterraneibacter gnavus</name>
    <name type="common">Ruminococcus gnavus</name>
    <dbReference type="NCBI Taxonomy" id="33038"/>
    <lineage>
        <taxon>Bacteria</taxon>
        <taxon>Bacillati</taxon>
        <taxon>Bacillota</taxon>
        <taxon>Clostridia</taxon>
        <taxon>Lachnospirales</taxon>
        <taxon>Lachnospiraceae</taxon>
        <taxon>Mediterraneibacter</taxon>
    </lineage>
</organism>
<evidence type="ECO:0000256" key="5">
    <source>
        <dbReference type="ARBA" id="ARBA00022989"/>
    </source>
</evidence>
<feature type="transmembrane region" description="Helical" evidence="7">
    <location>
        <begin position="285"/>
        <end position="307"/>
    </location>
</feature>
<dbReference type="AlphaFoldDB" id="A0A2N5NEK2"/>
<feature type="transmembrane region" description="Helical" evidence="7">
    <location>
        <begin position="253"/>
        <end position="273"/>
    </location>
</feature>
<keyword evidence="3" id="KW-1003">Cell membrane</keyword>
<dbReference type="RefSeq" id="WP_101880240.1">
    <property type="nucleotide sequence ID" value="NZ_NIHM01000028.1"/>
</dbReference>
<accession>A0A2N5NEK2</accession>
<evidence type="ECO:0000256" key="2">
    <source>
        <dbReference type="ARBA" id="ARBA00022448"/>
    </source>
</evidence>
<feature type="transmembrane region" description="Helical" evidence="7">
    <location>
        <begin position="346"/>
        <end position="372"/>
    </location>
</feature>
<dbReference type="PANTHER" id="PTHR23513">
    <property type="entry name" value="INTEGRAL MEMBRANE EFFLUX PROTEIN-RELATED"/>
    <property type="match status" value="1"/>
</dbReference>
<sequence>MYRTLFQNRNYVKLLSANMINRLGDGIDSIAFTWLTYALTKNASLSAIVFAANVLPTVLFQPLAAPFVDRMQKQKVMVWSDLLRGLSLSGFLLLFLTDFLQPWMFVAFTFLFNSIEAFRIPAGVSYLPKVLANEELDEGINFNQISSQVCMIAGTAAGGVLVAIAPGLAISLDLLSFFLSACLIGAMKVEEHLDMAITQTNYWENLKGGVLYFCKNKLFLLFVSGALLCNALATILSSLSAAYISGTLNKSSEYLACADILTTLSSLLLLFFYPKIQKLIRPSFVYTWCSLGIWGLFYLILAVLPSLNGGMTLPVWIGLFCIQGCGMGIFQAFLNTTFVKIVEPEYLARAAGFFNSAGSAIMPVLSFLLAGIVHYIKIPMIFLGTGIFSLLLLFLFKISRCGDFFDREISKLK</sequence>
<evidence type="ECO:0000256" key="4">
    <source>
        <dbReference type="ARBA" id="ARBA00022692"/>
    </source>
</evidence>
<gene>
    <name evidence="8" type="ORF">CDL18_14165</name>
</gene>
<keyword evidence="4 7" id="KW-0812">Transmembrane</keyword>
<feature type="transmembrane region" description="Helical" evidence="7">
    <location>
        <begin position="218"/>
        <end position="241"/>
    </location>
</feature>
<feature type="transmembrane region" description="Helical" evidence="7">
    <location>
        <begin position="313"/>
        <end position="334"/>
    </location>
</feature>
<dbReference type="Gene3D" id="1.20.1250.20">
    <property type="entry name" value="MFS general substrate transporter like domains"/>
    <property type="match status" value="1"/>
</dbReference>
<keyword evidence="6 7" id="KW-0472">Membrane</keyword>
<dbReference type="PANTHER" id="PTHR23513:SF6">
    <property type="entry name" value="MAJOR FACILITATOR SUPERFAMILY ASSOCIATED DOMAIN-CONTAINING PROTEIN"/>
    <property type="match status" value="1"/>
</dbReference>
<comment type="caution">
    <text evidence="8">The sequence shown here is derived from an EMBL/GenBank/DDBJ whole genome shotgun (WGS) entry which is preliminary data.</text>
</comment>
<dbReference type="InterPro" id="IPR036259">
    <property type="entry name" value="MFS_trans_sf"/>
</dbReference>
<dbReference type="GO" id="GO:0005886">
    <property type="term" value="C:plasma membrane"/>
    <property type="evidence" value="ECO:0007669"/>
    <property type="project" value="UniProtKB-SubCell"/>
</dbReference>